<accession>A0A8C6YHQ4</accession>
<dbReference type="Proteomes" id="UP000694559">
    <property type="component" value="Unplaced"/>
</dbReference>
<keyword evidence="2" id="KW-1185">Reference proteome</keyword>
<dbReference type="InterPro" id="IPR021109">
    <property type="entry name" value="Peptidase_aspartic_dom_sf"/>
</dbReference>
<reference evidence="1" key="1">
    <citation type="submission" date="2025-08" db="UniProtKB">
        <authorList>
            <consortium name="Ensembl"/>
        </authorList>
    </citation>
    <scope>IDENTIFICATION</scope>
</reference>
<dbReference type="Gene3D" id="2.40.70.10">
    <property type="entry name" value="Acid Proteases"/>
    <property type="match status" value="1"/>
</dbReference>
<organism evidence="1 2">
    <name type="scientific">Naja naja</name>
    <name type="common">Indian cobra</name>
    <dbReference type="NCBI Taxonomy" id="35670"/>
    <lineage>
        <taxon>Eukaryota</taxon>
        <taxon>Metazoa</taxon>
        <taxon>Chordata</taxon>
        <taxon>Craniata</taxon>
        <taxon>Vertebrata</taxon>
        <taxon>Euteleostomi</taxon>
        <taxon>Lepidosauria</taxon>
        <taxon>Squamata</taxon>
        <taxon>Bifurcata</taxon>
        <taxon>Unidentata</taxon>
        <taxon>Episquamata</taxon>
        <taxon>Toxicofera</taxon>
        <taxon>Serpentes</taxon>
        <taxon>Colubroidea</taxon>
        <taxon>Elapidae</taxon>
        <taxon>Elapinae</taxon>
        <taxon>Naja</taxon>
    </lineage>
</organism>
<proteinExistence type="predicted"/>
<dbReference type="OrthoDB" id="8000983at2759"/>
<dbReference type="Pfam" id="PF13975">
    <property type="entry name" value="gag-asp_proteas"/>
    <property type="match status" value="1"/>
</dbReference>
<evidence type="ECO:0000313" key="2">
    <source>
        <dbReference type="Proteomes" id="UP000694559"/>
    </source>
</evidence>
<name>A0A8C6YHQ4_NAJNA</name>
<sequence>MRQGKRPFGTKKGEAEELEAVIDTGCSRYLIGLPIIEQLGIKTNPLKRPIRFEQVDGTLIGETPATQMTELIKMELGPHRELICFIVAPKMSESIILGLAWLDKWALMIKWEDGFRKILIAPGPLPLFHPLQNHQSA</sequence>
<dbReference type="CDD" id="cd00303">
    <property type="entry name" value="retropepsin_like"/>
    <property type="match status" value="1"/>
</dbReference>
<dbReference type="SUPFAM" id="SSF50630">
    <property type="entry name" value="Acid proteases"/>
    <property type="match status" value="1"/>
</dbReference>
<protein>
    <submittedName>
        <fullName evidence="1">Uncharacterized protein</fullName>
    </submittedName>
</protein>
<dbReference type="GeneTree" id="ENSGT00940000164323"/>
<reference evidence="1" key="2">
    <citation type="submission" date="2025-09" db="UniProtKB">
        <authorList>
            <consortium name="Ensembl"/>
        </authorList>
    </citation>
    <scope>IDENTIFICATION</scope>
</reference>
<dbReference type="Ensembl" id="ENSNNAT00000029888.1">
    <property type="protein sequence ID" value="ENSNNAP00000028520.1"/>
    <property type="gene ID" value="ENSNNAG00000018337.1"/>
</dbReference>
<evidence type="ECO:0000313" key="1">
    <source>
        <dbReference type="Ensembl" id="ENSNNAP00000028520.1"/>
    </source>
</evidence>
<dbReference type="AlphaFoldDB" id="A0A8C6YHQ4"/>